<dbReference type="SMART" id="SM00448">
    <property type="entry name" value="REC"/>
    <property type="match status" value="1"/>
</dbReference>
<keyword evidence="6 9" id="KW-0238">DNA-binding</keyword>
<dbReference type="EMBL" id="CP011005">
    <property type="protein sequence ID" value="AJT40791.1"/>
    <property type="molecule type" value="Genomic_DNA"/>
</dbReference>
<dbReference type="Pfam" id="PF09339">
    <property type="entry name" value="HTH_IclR"/>
    <property type="match status" value="1"/>
</dbReference>
<sequence>MTTDFRVLVVDDDFHVARLHRDYVNTVPGFIALEPVGSAESALRAISTLRPDLVLIDIFLPDRNGLDLLTELDLDAMVLSAAGDAESVQRARRRGALGYLIKPFEPELLTAKLRYYARYRKLLASSSSLDQELVERALRQLSGAEAAKKTRSVTEQEIRSALQRAGGEHRTALEVAQEIGISRATAQRYLSVLVEEGAASVSLRYGATGRPEHHYSS</sequence>
<evidence type="ECO:0000256" key="1">
    <source>
        <dbReference type="ARBA" id="ARBA00004496"/>
    </source>
</evidence>
<dbReference type="InterPro" id="IPR005471">
    <property type="entry name" value="Tscrpt_reg_IclR_N"/>
</dbReference>
<dbReference type="GO" id="GO:0003700">
    <property type="term" value="F:DNA-binding transcription factor activity"/>
    <property type="evidence" value="ECO:0007669"/>
    <property type="project" value="InterPro"/>
</dbReference>
<keyword evidence="13" id="KW-1185">Reference proteome</keyword>
<keyword evidence="8 9" id="KW-0804">Transcription</keyword>
<name>A0A0D4BXE5_9MICC</name>
<dbReference type="InterPro" id="IPR011006">
    <property type="entry name" value="CheY-like_superfamily"/>
</dbReference>
<evidence type="ECO:0000256" key="10">
    <source>
        <dbReference type="PROSITE-ProRule" id="PRU00169"/>
    </source>
</evidence>
<evidence type="ECO:0000259" key="11">
    <source>
        <dbReference type="PROSITE" id="PS50110"/>
    </source>
</evidence>
<keyword evidence="2 9" id="KW-0963">Cytoplasm</keyword>
<evidence type="ECO:0000256" key="2">
    <source>
        <dbReference type="ARBA" id="ARBA00022490"/>
    </source>
</evidence>
<dbReference type="PIRSF" id="PIRSF006171">
    <property type="entry name" value="RR_citrat_malat"/>
    <property type="match status" value="1"/>
</dbReference>
<dbReference type="KEGG" id="ari:UM93_03360"/>
<dbReference type="PATRIC" id="fig|1618207.4.peg.689"/>
<keyword evidence="3 10" id="KW-0597">Phosphoprotein</keyword>
<dbReference type="InterPro" id="IPR036388">
    <property type="entry name" value="WH-like_DNA-bd_sf"/>
</dbReference>
<dbReference type="HOGENOM" id="CLU_000445_39_1_11"/>
<dbReference type="PANTHER" id="PTHR45526:SF1">
    <property type="entry name" value="TRANSCRIPTIONAL REGULATORY PROTEIN DCUR-RELATED"/>
    <property type="match status" value="1"/>
</dbReference>
<dbReference type="RefSeq" id="WP_045073649.1">
    <property type="nucleotide sequence ID" value="NZ_CP011005.1"/>
</dbReference>
<keyword evidence="4 9" id="KW-0902">Two-component regulatory system</keyword>
<organism evidence="12 13">
    <name type="scientific">Psychromicrobium lacuslunae</name>
    <dbReference type="NCBI Taxonomy" id="1618207"/>
    <lineage>
        <taxon>Bacteria</taxon>
        <taxon>Bacillati</taxon>
        <taxon>Actinomycetota</taxon>
        <taxon>Actinomycetes</taxon>
        <taxon>Micrococcales</taxon>
        <taxon>Micrococcaceae</taxon>
        <taxon>Psychromicrobium</taxon>
    </lineage>
</organism>
<dbReference type="PROSITE" id="PS50110">
    <property type="entry name" value="RESPONSE_REGULATORY"/>
    <property type="match status" value="1"/>
</dbReference>
<dbReference type="SUPFAM" id="SSF52172">
    <property type="entry name" value="CheY-like"/>
    <property type="match status" value="1"/>
</dbReference>
<evidence type="ECO:0000256" key="8">
    <source>
        <dbReference type="ARBA" id="ARBA00023163"/>
    </source>
</evidence>
<keyword evidence="5 9" id="KW-0805">Transcription regulation</keyword>
<evidence type="ECO:0000256" key="6">
    <source>
        <dbReference type="ARBA" id="ARBA00023125"/>
    </source>
</evidence>
<proteinExistence type="predicted"/>
<evidence type="ECO:0000313" key="12">
    <source>
        <dbReference type="EMBL" id="AJT40791.1"/>
    </source>
</evidence>
<gene>
    <name evidence="12" type="ORF">UM93_03360</name>
</gene>
<dbReference type="GO" id="GO:0005737">
    <property type="term" value="C:cytoplasm"/>
    <property type="evidence" value="ECO:0007669"/>
    <property type="project" value="UniProtKB-SubCell"/>
</dbReference>
<dbReference type="GO" id="GO:0003677">
    <property type="term" value="F:DNA binding"/>
    <property type="evidence" value="ECO:0007669"/>
    <property type="project" value="UniProtKB-KW"/>
</dbReference>
<dbReference type="InterPro" id="IPR001789">
    <property type="entry name" value="Sig_transdc_resp-reg_receiver"/>
</dbReference>
<evidence type="ECO:0000256" key="7">
    <source>
        <dbReference type="ARBA" id="ARBA00023159"/>
    </source>
</evidence>
<keyword evidence="7 9" id="KW-0010">Activator</keyword>
<evidence type="ECO:0000256" key="4">
    <source>
        <dbReference type="ARBA" id="ARBA00023012"/>
    </source>
</evidence>
<dbReference type="PANTHER" id="PTHR45526">
    <property type="entry name" value="TRANSCRIPTIONAL REGULATORY PROTEIN DPIA"/>
    <property type="match status" value="1"/>
</dbReference>
<dbReference type="OrthoDB" id="7187989at2"/>
<feature type="domain" description="Response regulatory" evidence="11">
    <location>
        <begin position="6"/>
        <end position="117"/>
    </location>
</feature>
<dbReference type="Gene3D" id="3.40.50.2300">
    <property type="match status" value="1"/>
</dbReference>
<evidence type="ECO:0000256" key="5">
    <source>
        <dbReference type="ARBA" id="ARBA00023015"/>
    </source>
</evidence>
<dbReference type="GO" id="GO:0000156">
    <property type="term" value="F:phosphorelay response regulator activity"/>
    <property type="evidence" value="ECO:0007669"/>
    <property type="project" value="TreeGrafter"/>
</dbReference>
<dbReference type="Gene3D" id="1.10.10.10">
    <property type="entry name" value="Winged helix-like DNA-binding domain superfamily/Winged helix DNA-binding domain"/>
    <property type="match status" value="1"/>
</dbReference>
<evidence type="ECO:0000256" key="9">
    <source>
        <dbReference type="PIRNR" id="PIRNR006171"/>
    </source>
</evidence>
<dbReference type="Pfam" id="PF00072">
    <property type="entry name" value="Response_reg"/>
    <property type="match status" value="1"/>
</dbReference>
<dbReference type="STRING" id="1618207.UM93_03360"/>
<dbReference type="AlphaFoldDB" id="A0A0D4BXE5"/>
<protein>
    <recommendedName>
        <fullName evidence="9">Transcriptional regulatory protein</fullName>
    </recommendedName>
</protein>
<dbReference type="InterPro" id="IPR051271">
    <property type="entry name" value="2C-system_Tx_regulators"/>
</dbReference>
<dbReference type="InterPro" id="IPR024187">
    <property type="entry name" value="Sig_transdc_resp-reg_cit/mal"/>
</dbReference>
<accession>A0A0D4BXE5</accession>
<comment type="subcellular location">
    <subcellularLocation>
        <location evidence="1 9">Cytoplasm</location>
    </subcellularLocation>
</comment>
<feature type="modified residue" description="4-aspartylphosphate" evidence="10">
    <location>
        <position position="57"/>
    </location>
</feature>
<evidence type="ECO:0000256" key="3">
    <source>
        <dbReference type="ARBA" id="ARBA00022553"/>
    </source>
</evidence>
<reference evidence="12 13" key="1">
    <citation type="journal article" date="2015" name="Genome Announc.">
        <title>Complete Genome Sequencing of Protease-Producing Novel Arthrobacter sp. Strain IHBB 11108 Using PacBio Single-Molecule Real-Time Sequencing Technology.</title>
        <authorList>
            <person name="Kiran S."/>
            <person name="Swarnkar M.K."/>
            <person name="Pal M."/>
            <person name="Thakur R."/>
            <person name="Tewari R."/>
            <person name="Singh A.K."/>
            <person name="Gulati A."/>
        </authorList>
    </citation>
    <scope>NUCLEOTIDE SEQUENCE [LARGE SCALE GENOMIC DNA]</scope>
    <source>
        <strain evidence="12 13">IHBB 11108</strain>
    </source>
</reference>
<evidence type="ECO:0000313" key="13">
    <source>
        <dbReference type="Proteomes" id="UP000061839"/>
    </source>
</evidence>
<dbReference type="Proteomes" id="UP000061839">
    <property type="component" value="Chromosome"/>
</dbReference>